<gene>
    <name evidence="2" type="ORF">CDAR_273891</name>
</gene>
<proteinExistence type="predicted"/>
<dbReference type="EMBL" id="BPLQ01006056">
    <property type="protein sequence ID" value="GIY19568.1"/>
    <property type="molecule type" value="Genomic_DNA"/>
</dbReference>
<dbReference type="AlphaFoldDB" id="A0AAV4RB79"/>
<evidence type="ECO:0000313" key="2">
    <source>
        <dbReference type="EMBL" id="GIY19568.1"/>
    </source>
</evidence>
<dbReference type="Proteomes" id="UP001054837">
    <property type="component" value="Unassembled WGS sequence"/>
</dbReference>
<evidence type="ECO:0000256" key="1">
    <source>
        <dbReference type="SAM" id="MobiDB-lite"/>
    </source>
</evidence>
<evidence type="ECO:0000313" key="3">
    <source>
        <dbReference type="Proteomes" id="UP001054837"/>
    </source>
</evidence>
<keyword evidence="3" id="KW-1185">Reference proteome</keyword>
<sequence length="134" mass="14559">MLKQSVKSPSAAVLQSEDSVARGTPRGGRLRSPSGLSILKPIKSFWTAPGGQARPPLLTPLTVCSVCWIAGPHSRGVFQDNPRQPARRRSASLDRELRLPVGRASALGHWWARVCVGVREWTNAATVLCHSQED</sequence>
<reference evidence="2 3" key="1">
    <citation type="submission" date="2021-06" db="EMBL/GenBank/DDBJ databases">
        <title>Caerostris darwini draft genome.</title>
        <authorList>
            <person name="Kono N."/>
            <person name="Arakawa K."/>
        </authorList>
    </citation>
    <scope>NUCLEOTIDE SEQUENCE [LARGE SCALE GENOMIC DNA]</scope>
</reference>
<comment type="caution">
    <text evidence="2">The sequence shown here is derived from an EMBL/GenBank/DDBJ whole genome shotgun (WGS) entry which is preliminary data.</text>
</comment>
<protein>
    <submittedName>
        <fullName evidence="2">Uncharacterized protein</fullName>
    </submittedName>
</protein>
<accession>A0AAV4RB79</accession>
<name>A0AAV4RB79_9ARAC</name>
<organism evidence="2 3">
    <name type="scientific">Caerostris darwini</name>
    <dbReference type="NCBI Taxonomy" id="1538125"/>
    <lineage>
        <taxon>Eukaryota</taxon>
        <taxon>Metazoa</taxon>
        <taxon>Ecdysozoa</taxon>
        <taxon>Arthropoda</taxon>
        <taxon>Chelicerata</taxon>
        <taxon>Arachnida</taxon>
        <taxon>Araneae</taxon>
        <taxon>Araneomorphae</taxon>
        <taxon>Entelegynae</taxon>
        <taxon>Araneoidea</taxon>
        <taxon>Araneidae</taxon>
        <taxon>Caerostris</taxon>
    </lineage>
</organism>
<feature type="region of interest" description="Disordered" evidence="1">
    <location>
        <begin position="1"/>
        <end position="35"/>
    </location>
</feature>